<accession>A0A3F3PKG3</accession>
<evidence type="ECO:0000256" key="4">
    <source>
        <dbReference type="ARBA" id="ARBA00023242"/>
    </source>
</evidence>
<evidence type="ECO:0000256" key="3">
    <source>
        <dbReference type="ARBA" id="ARBA00023163"/>
    </source>
</evidence>
<dbReference type="RefSeq" id="XP_026619868.1">
    <property type="nucleotide sequence ID" value="XM_026768377.1"/>
</dbReference>
<keyword evidence="1" id="KW-0805">Transcription regulation</keyword>
<organism evidence="7 8">
    <name type="scientific">Aspergillus welwitschiae</name>
    <dbReference type="NCBI Taxonomy" id="1341132"/>
    <lineage>
        <taxon>Eukaryota</taxon>
        <taxon>Fungi</taxon>
        <taxon>Dikarya</taxon>
        <taxon>Ascomycota</taxon>
        <taxon>Pezizomycotina</taxon>
        <taxon>Eurotiomycetes</taxon>
        <taxon>Eurotiomycetidae</taxon>
        <taxon>Eurotiales</taxon>
        <taxon>Aspergillaceae</taxon>
        <taxon>Aspergillus</taxon>
        <taxon>Aspergillus subgen. Circumdati</taxon>
    </lineage>
</organism>
<dbReference type="GeneID" id="38136733"/>
<evidence type="ECO:0000256" key="5">
    <source>
        <dbReference type="SAM" id="MobiDB-lite"/>
    </source>
</evidence>
<dbReference type="GO" id="GO:0000981">
    <property type="term" value="F:DNA-binding transcription factor activity, RNA polymerase II-specific"/>
    <property type="evidence" value="ECO:0007669"/>
    <property type="project" value="InterPro"/>
</dbReference>
<reference evidence="7 8" key="1">
    <citation type="submission" date="2018-07" db="EMBL/GenBank/DDBJ databases">
        <title>The genomes of Aspergillus section Nigri reveals drivers in fungal speciation.</title>
        <authorList>
            <consortium name="DOE Joint Genome Institute"/>
            <person name="Vesth T.C."/>
            <person name="Nybo J."/>
            <person name="Theobald S."/>
            <person name="Brandl J."/>
            <person name="Frisvad J.C."/>
            <person name="Nielsen K.F."/>
            <person name="Lyhne E.K."/>
            <person name="Kogle M.E."/>
            <person name="Kuo A."/>
            <person name="Riley R."/>
            <person name="Clum A."/>
            <person name="Nolan M."/>
            <person name="Lipzen A."/>
            <person name="Salamov A."/>
            <person name="Henrissat B."/>
            <person name="Wiebenga A."/>
            <person name="De vries R.P."/>
            <person name="Grigoriev I.V."/>
            <person name="Mortensen U.H."/>
            <person name="Andersen M.R."/>
            <person name="Baker S.E."/>
        </authorList>
    </citation>
    <scope>NUCLEOTIDE SEQUENCE [LARGE SCALE GENOMIC DNA]</scope>
    <source>
        <strain evidence="7 8">CBS 139.54b</strain>
    </source>
</reference>
<evidence type="ECO:0000256" key="1">
    <source>
        <dbReference type="ARBA" id="ARBA00023015"/>
    </source>
</evidence>
<dbReference type="PROSITE" id="PS50048">
    <property type="entry name" value="ZN2_CY6_FUNGAL_2"/>
    <property type="match status" value="1"/>
</dbReference>
<keyword evidence="3" id="KW-0804">Transcription</keyword>
<dbReference type="PROSITE" id="PS00463">
    <property type="entry name" value="ZN2_CY6_FUNGAL_1"/>
    <property type="match status" value="1"/>
</dbReference>
<feature type="region of interest" description="Disordered" evidence="5">
    <location>
        <begin position="1"/>
        <end position="25"/>
    </location>
</feature>
<dbReference type="PANTHER" id="PTHR47256:SF1">
    <property type="entry name" value="ZN(II)2CYS6 TRANSCRIPTION FACTOR (EUROFUNG)"/>
    <property type="match status" value="1"/>
</dbReference>
<dbReference type="InterPro" id="IPR001138">
    <property type="entry name" value="Zn2Cys6_DnaBD"/>
</dbReference>
<dbReference type="PANTHER" id="PTHR47256">
    <property type="entry name" value="ZN(II)2CYS6 TRANSCRIPTION FACTOR (EUROFUNG)-RELATED"/>
    <property type="match status" value="1"/>
</dbReference>
<dbReference type="GO" id="GO:0008270">
    <property type="term" value="F:zinc ion binding"/>
    <property type="evidence" value="ECO:0007669"/>
    <property type="project" value="InterPro"/>
</dbReference>
<dbReference type="InterPro" id="IPR053187">
    <property type="entry name" value="Notoamide_regulator"/>
</dbReference>
<dbReference type="InterPro" id="IPR036864">
    <property type="entry name" value="Zn2-C6_fun-type_DNA-bd_sf"/>
</dbReference>
<keyword evidence="8" id="KW-1185">Reference proteome</keyword>
<dbReference type="CDD" id="cd00067">
    <property type="entry name" value="GAL4"/>
    <property type="match status" value="1"/>
</dbReference>
<dbReference type="GO" id="GO:0003677">
    <property type="term" value="F:DNA binding"/>
    <property type="evidence" value="ECO:0007669"/>
    <property type="project" value="UniProtKB-KW"/>
</dbReference>
<dbReference type="GO" id="GO:0009893">
    <property type="term" value="P:positive regulation of metabolic process"/>
    <property type="evidence" value="ECO:0007669"/>
    <property type="project" value="UniProtKB-ARBA"/>
</dbReference>
<gene>
    <name evidence="7" type="ORF">BDQ94DRAFT_154894</name>
</gene>
<dbReference type="Gene3D" id="4.10.240.10">
    <property type="entry name" value="Zn(2)-C6 fungal-type DNA-binding domain"/>
    <property type="match status" value="1"/>
</dbReference>
<evidence type="ECO:0000256" key="2">
    <source>
        <dbReference type="ARBA" id="ARBA00023125"/>
    </source>
</evidence>
<proteinExistence type="predicted"/>
<dbReference type="SUPFAM" id="SSF57701">
    <property type="entry name" value="Zn2/Cys6 DNA-binding domain"/>
    <property type="match status" value="1"/>
</dbReference>
<evidence type="ECO:0000313" key="8">
    <source>
        <dbReference type="Proteomes" id="UP000253729"/>
    </source>
</evidence>
<keyword evidence="2" id="KW-0238">DNA-binding</keyword>
<dbReference type="AlphaFoldDB" id="A0A3F3PKG3"/>
<dbReference type="EMBL" id="KZ852113">
    <property type="protein sequence ID" value="RDH26846.1"/>
    <property type="molecule type" value="Genomic_DNA"/>
</dbReference>
<feature type="domain" description="Zn(2)-C6 fungal-type" evidence="6">
    <location>
        <begin position="34"/>
        <end position="63"/>
    </location>
</feature>
<name>A0A3F3PKG3_9EURO</name>
<dbReference type="Proteomes" id="UP000253729">
    <property type="component" value="Unassembled WGS sequence"/>
</dbReference>
<dbReference type="STRING" id="1341132.A0A3F3PKG3"/>
<evidence type="ECO:0000313" key="7">
    <source>
        <dbReference type="EMBL" id="RDH26846.1"/>
    </source>
</evidence>
<sequence length="136" mass="15789">MTENVRLRQLRPATEAPYTEPIHRGLTPNRRNTACTMCRRKRRKCTGTPICLSCMSSRSECIFEPHKDKRRKAALRHAEKNGQKLAILLERLLTFLKIEKDETVLQWKRSLNDILSPDMMIAKLERDIELGLGSSR</sequence>
<protein>
    <recommendedName>
        <fullName evidence="6">Zn(2)-C6 fungal-type domain-containing protein</fullName>
    </recommendedName>
</protein>
<dbReference type="SMART" id="SM00066">
    <property type="entry name" value="GAL4"/>
    <property type="match status" value="1"/>
</dbReference>
<dbReference type="Pfam" id="PF00172">
    <property type="entry name" value="Zn_clus"/>
    <property type="match status" value="1"/>
</dbReference>
<keyword evidence="4" id="KW-0539">Nucleus</keyword>
<evidence type="ECO:0000259" key="6">
    <source>
        <dbReference type="PROSITE" id="PS50048"/>
    </source>
</evidence>